<dbReference type="Gene3D" id="2.102.10.10">
    <property type="entry name" value="Rieske [2Fe-2S] iron-sulphur domain"/>
    <property type="match status" value="1"/>
</dbReference>
<dbReference type="SUPFAM" id="SSF55961">
    <property type="entry name" value="Bet v1-like"/>
    <property type="match status" value="1"/>
</dbReference>
<dbReference type="Gene3D" id="3.90.380.10">
    <property type="entry name" value="Naphthalene 1,2-dioxygenase Alpha Subunit, Chain A, domain 1"/>
    <property type="match status" value="1"/>
</dbReference>
<dbReference type="GO" id="GO:0051213">
    <property type="term" value="F:dioxygenase activity"/>
    <property type="evidence" value="ECO:0007669"/>
    <property type="project" value="UniProtKB-KW"/>
</dbReference>
<reference evidence="8 9" key="1">
    <citation type="submission" date="2020-02" db="EMBL/GenBank/DDBJ databases">
        <title>complete genome sequence of Rhodobacteraceae bacterium.</title>
        <authorList>
            <person name="Park J."/>
            <person name="Kim Y.-S."/>
            <person name="Kim K.-H."/>
        </authorList>
    </citation>
    <scope>NUCLEOTIDE SEQUENCE [LARGE SCALE GENOMIC DNA]</scope>
    <source>
        <strain evidence="8 9">RR4-56</strain>
    </source>
</reference>
<protein>
    <submittedName>
        <fullName evidence="8">Aromatic ring-hydroxylating dioxygenase subunit alpha</fullName>
    </submittedName>
</protein>
<dbReference type="GO" id="GO:0046872">
    <property type="term" value="F:metal ion binding"/>
    <property type="evidence" value="ECO:0007669"/>
    <property type="project" value="UniProtKB-KW"/>
</dbReference>
<keyword evidence="3" id="KW-0560">Oxidoreductase</keyword>
<feature type="region of interest" description="Disordered" evidence="6">
    <location>
        <begin position="350"/>
        <end position="373"/>
    </location>
</feature>
<gene>
    <name evidence="8" type="ORF">G5B40_05210</name>
</gene>
<dbReference type="Pfam" id="PF00355">
    <property type="entry name" value="Rieske"/>
    <property type="match status" value="1"/>
</dbReference>
<dbReference type="SUPFAM" id="SSF50022">
    <property type="entry name" value="ISP domain"/>
    <property type="match status" value="1"/>
</dbReference>
<proteinExistence type="predicted"/>
<feature type="domain" description="Rieske" evidence="7">
    <location>
        <begin position="12"/>
        <end position="114"/>
    </location>
</feature>
<keyword evidence="2" id="KW-0479">Metal-binding</keyword>
<dbReference type="PANTHER" id="PTHR21266:SF60">
    <property type="entry name" value="3-KETOSTEROID-9-ALPHA-MONOOXYGENASE, OXYGENASE COMPONENT"/>
    <property type="match status" value="1"/>
</dbReference>
<dbReference type="PANTHER" id="PTHR21266">
    <property type="entry name" value="IRON-SULFUR DOMAIN CONTAINING PROTEIN"/>
    <property type="match status" value="1"/>
</dbReference>
<dbReference type="GO" id="GO:0051537">
    <property type="term" value="F:2 iron, 2 sulfur cluster binding"/>
    <property type="evidence" value="ECO:0007669"/>
    <property type="project" value="UniProtKB-KW"/>
</dbReference>
<dbReference type="InterPro" id="IPR044043">
    <property type="entry name" value="VanA_C_cat"/>
</dbReference>
<sequence length="373" mass="41976">MDEDAMFLRNCWYVAAWNYELIDGAMLSRRILGDKILFYRGESGKVVALDDRCCHRGAPLSMGRCEGDDVRCMYHGLLFAPSGKCIQIPGQDKIPPSLVVRSFPVHEKYGLIWVWTGDPAAADPDLIVDLPYMVEPQWKGIPAYLHYDANYLLIIDNLSDFAHLAFVHTNTLGGSEEYAFKTKPVAVERLEDGFRVERWNMNAPPPPYHRKVIPNKNDNVDRRNVGHMRIPGIFSLETTFAPAGSGAEKGNLEGARQYRNCQFMTPETERTTHFFHVYLNDFEDGDHNISRSLHDSLIEGFMEDKHIIEAQQKLLDADPEFELKAIGADAPLSHFRWTLDKMINAEQAAMAKAPSASGPAPAGPRKTGREAVL</sequence>
<evidence type="ECO:0000259" key="7">
    <source>
        <dbReference type="PROSITE" id="PS51296"/>
    </source>
</evidence>
<dbReference type="InterPro" id="IPR017941">
    <property type="entry name" value="Rieske_2Fe-2S"/>
</dbReference>
<name>A0A7M3T6X7_9RHOB</name>
<evidence type="ECO:0000313" key="8">
    <source>
        <dbReference type="EMBL" id="QIE57758.1"/>
    </source>
</evidence>
<evidence type="ECO:0000256" key="6">
    <source>
        <dbReference type="SAM" id="MobiDB-lite"/>
    </source>
</evidence>
<keyword evidence="8" id="KW-0223">Dioxygenase</keyword>
<evidence type="ECO:0000313" key="9">
    <source>
        <dbReference type="Proteomes" id="UP000503336"/>
    </source>
</evidence>
<dbReference type="CDD" id="cd08878">
    <property type="entry name" value="RHO_alpha_C_DMO-like"/>
    <property type="match status" value="1"/>
</dbReference>
<feature type="compositionally biased region" description="Low complexity" evidence="6">
    <location>
        <begin position="350"/>
        <end position="364"/>
    </location>
</feature>
<accession>A0A7M3T6X7</accession>
<dbReference type="EMBL" id="CP049056">
    <property type="protein sequence ID" value="QIE57758.1"/>
    <property type="molecule type" value="Genomic_DNA"/>
</dbReference>
<evidence type="ECO:0000256" key="2">
    <source>
        <dbReference type="ARBA" id="ARBA00022723"/>
    </source>
</evidence>
<evidence type="ECO:0000256" key="4">
    <source>
        <dbReference type="ARBA" id="ARBA00023004"/>
    </source>
</evidence>
<dbReference type="Pfam" id="PF19112">
    <property type="entry name" value="VanA_C"/>
    <property type="match status" value="1"/>
</dbReference>
<dbReference type="InterPro" id="IPR036922">
    <property type="entry name" value="Rieske_2Fe-2S_sf"/>
</dbReference>
<evidence type="ECO:0000256" key="3">
    <source>
        <dbReference type="ARBA" id="ARBA00023002"/>
    </source>
</evidence>
<evidence type="ECO:0000256" key="5">
    <source>
        <dbReference type="ARBA" id="ARBA00023014"/>
    </source>
</evidence>
<keyword evidence="4" id="KW-0408">Iron</keyword>
<dbReference type="PROSITE" id="PS51296">
    <property type="entry name" value="RIESKE"/>
    <property type="match status" value="1"/>
</dbReference>
<organism evidence="8 9">
    <name type="scientific">Pikeienuella piscinae</name>
    <dbReference type="NCBI Taxonomy" id="2748098"/>
    <lineage>
        <taxon>Bacteria</taxon>
        <taxon>Pseudomonadati</taxon>
        <taxon>Pseudomonadota</taxon>
        <taxon>Alphaproteobacteria</taxon>
        <taxon>Rhodobacterales</taxon>
        <taxon>Paracoccaceae</taxon>
        <taxon>Pikeienuella</taxon>
    </lineage>
</organism>
<dbReference type="Proteomes" id="UP000503336">
    <property type="component" value="Chromosome"/>
</dbReference>
<dbReference type="InterPro" id="IPR050584">
    <property type="entry name" value="Cholesterol_7-desaturase"/>
</dbReference>
<dbReference type="AlphaFoldDB" id="A0A7M3T6X7"/>
<keyword evidence="5" id="KW-0411">Iron-sulfur</keyword>
<dbReference type="KEGG" id="hdh:G5B40_05210"/>
<evidence type="ECO:0000256" key="1">
    <source>
        <dbReference type="ARBA" id="ARBA00022714"/>
    </source>
</evidence>
<keyword evidence="9" id="KW-1185">Reference proteome</keyword>
<keyword evidence="1" id="KW-0001">2Fe-2S</keyword>